<feature type="region of interest" description="Disordered" evidence="2">
    <location>
        <begin position="468"/>
        <end position="493"/>
    </location>
</feature>
<feature type="compositionally biased region" description="Polar residues" evidence="2">
    <location>
        <begin position="1431"/>
        <end position="1442"/>
    </location>
</feature>
<dbReference type="PANTHER" id="PTHR28208:SF3">
    <property type="entry name" value="PHOSPHATIDATE PHOSPHATASE APP1"/>
    <property type="match status" value="1"/>
</dbReference>
<sequence length="1606" mass="179455">MFLRPLHHKQKTFGRALSCHHAARFHDVEEFGARSRRVRHSPHPVPVASSISFLALAHTSCRSHYESRVNNLLHSFPQRSLKLATTPVTTPLHSRRLAGGPRGIVGISQAVNMPVGVKFKSGDSVNSPSEEHTVQAQARTSELSEDVPPDPESDEDVPVQAEELQEALSRPPPVNSSYLPLPWKGRLGYACLNTYLRYSTPPVFCSRTCRIASILENRHPLLDPSQPAHPTKNRPDRNQPPDIARGQAFVEALGLTNARDLVKILRWNDRYGIKFMRLSSEMFPFASHKEYGYKLAPFASEVLARAGRVIAELGHRVSVHPGQFTQLGSPKTEVVESSIRDLEYHSEMLQLLQLPPQQDRDAVMILHMGGVFGDKEATLNRFRENYQPLSQDIKNRLVLENDDVSWSVHDLLPICEELNIPLVLDFHHHNIIFDSSQIREGTQDIIGVFDRIKATWTRKGITQKMHYSEPTPSAITNRQRRKHSDRVSTLPPCDPTMDLMIEAKDKEQAVLELMRIFKLPGHDLFNDLIPHVRTDENKPFKPPRKSTKKNGGFVDLEGHVPPAPTIPEEVVGMGGPERRVYWPPTMEEWLRPKKLIRPKTAQSPRRSRQMKKVDSGVEGSLEQDGEVASTTLTTPASTPASKTSQRISSAKKVASRKRKASTSASTSPSASDNDVLPETPKLPRSKGTGVRRSRRAKPVSYAEDTRDRGARQGKLFLFLRALFGPTKSRRAQARLWGFRYETIPTLRHRAQAGLYRVILRRQARLLQKRQTGRRGVLDFLIGRRRRLRRLDTGGGKPARATEGVPMSQYLSSTSSWGSGGGASGGRRQKVYQYLRAANELRQTYAAQWAAQINPSREYDEEYLKNTPGAFPDIEIARSEDEEMVIFPSYARRLVKDYNRQRRGSTSTLDEYRGVAEETEMEKLEREILEDENAIVAVDVRGWVYSPHRGPMNRKQRLLIALARKLSGVPAPSNYSTDTEGPESNTASIGKASGKRDDDLVDAEAQSIIRNAEGRADAAWKSSASERDGEAIPGRPLQRTTTSSTLEPSQMSMDELSLANAHLMERLRPFLSNPMNQQPVTVFFFNDGKSQSRSVLTDESGHFTLRAALPFIPTHIRVLASEELSAMKQVEVIEPSGVSLISDIDDTVKHSAIANGAKEIFRNTFIRELADLTVDGVSEWYTKLAKMGVQIHYVSNSPWQLYPLLERYFKLAGLPPGSFHLKQYSGMLQGIFEPTAERKKGSLEQLLRDFPTRRFILVGDSGEADLEVYTDIALANPGRILGIFIRDVTTSDHKQFFEKSIDHLEPHPSRTRSTPQLIDTSDIATNRPALPPRRPRAPDHRSADAISLDNADLIDLRDDEDLRDIQSDTSKPPNGRLPPAKPSKPSSLRTVSAMSDQPGKGSPSQMQDAIKRKPIPPVPPRRPSEVPAPQNALPTRSKTFNETDPSEPQELVRSKQPPPPPPPRRSNTGATSSTTTSNSSTSRQPSQRQPQSYPTAAATAALQYASERLPSPSNLLRSTATNPSPARSSTNSLDSDQQSVAGSAPPAPLPNKREELWRRRWERAHEILTDKGVVLGSWRVGTDIQDVTMWLVQEAMKDVPLSDTKGN</sequence>
<dbReference type="NCBIfam" id="TIGR00629">
    <property type="entry name" value="uvde"/>
    <property type="match status" value="1"/>
</dbReference>
<keyword evidence="5" id="KW-1185">Reference proteome</keyword>
<evidence type="ECO:0000256" key="2">
    <source>
        <dbReference type="SAM" id="MobiDB-lite"/>
    </source>
</evidence>
<reference evidence="4 5" key="1">
    <citation type="journal article" date="2016" name="Genome Biol. Evol.">
        <title>Draft genome sequence of an aflatoxigenic Aspergillus species, A. bombycis.</title>
        <authorList>
            <person name="Moore G.G."/>
            <person name="Mack B.M."/>
            <person name="Beltz S.B."/>
            <person name="Gilbert M.K."/>
        </authorList>
    </citation>
    <scope>NUCLEOTIDE SEQUENCE [LARGE SCALE GENOMIC DNA]</scope>
    <source>
        <strain evidence="5">NRRL 26010</strain>
    </source>
</reference>
<feature type="coiled-coil region" evidence="1">
    <location>
        <begin position="913"/>
        <end position="940"/>
    </location>
</feature>
<feature type="region of interest" description="Disordered" evidence="2">
    <location>
        <begin position="220"/>
        <end position="242"/>
    </location>
</feature>
<dbReference type="GO" id="GO:0004519">
    <property type="term" value="F:endonuclease activity"/>
    <property type="evidence" value="ECO:0007669"/>
    <property type="project" value="InterPro"/>
</dbReference>
<feature type="compositionally biased region" description="Low complexity" evidence="2">
    <location>
        <begin position="628"/>
        <end position="652"/>
    </location>
</feature>
<dbReference type="InterPro" id="IPR052935">
    <property type="entry name" value="Mg2+_PAP"/>
</dbReference>
<dbReference type="GO" id="GO:0006289">
    <property type="term" value="P:nucleotide-excision repair"/>
    <property type="evidence" value="ECO:0007669"/>
    <property type="project" value="InterPro"/>
</dbReference>
<feature type="compositionally biased region" description="Low complexity" evidence="2">
    <location>
        <begin position="1464"/>
        <end position="1505"/>
    </location>
</feature>
<dbReference type="Pfam" id="PF09949">
    <property type="entry name" value="APP1_cat"/>
    <property type="match status" value="1"/>
</dbReference>
<dbReference type="InterPro" id="IPR036237">
    <property type="entry name" value="Xyl_isomerase-like_sf"/>
</dbReference>
<dbReference type="GeneID" id="34447469"/>
<feature type="compositionally biased region" description="Polar residues" evidence="2">
    <location>
        <begin position="123"/>
        <end position="140"/>
    </location>
</feature>
<dbReference type="InterPro" id="IPR019236">
    <property type="entry name" value="APP1_cat"/>
</dbReference>
<feature type="region of interest" description="Disordered" evidence="2">
    <location>
        <begin position="1363"/>
        <end position="1552"/>
    </location>
</feature>
<feature type="region of interest" description="Disordered" evidence="2">
    <location>
        <begin position="119"/>
        <end position="172"/>
    </location>
</feature>
<dbReference type="STRING" id="109264.A0A1F8AC14"/>
<feature type="region of interest" description="Disordered" evidence="2">
    <location>
        <begin position="968"/>
        <end position="997"/>
    </location>
</feature>
<protein>
    <submittedName>
        <fullName evidence="4">Actin cytoskeleton organization protein App1</fullName>
    </submittedName>
</protein>
<proteinExistence type="predicted"/>
<feature type="compositionally biased region" description="Acidic residues" evidence="2">
    <location>
        <begin position="143"/>
        <end position="157"/>
    </location>
</feature>
<dbReference type="Proteomes" id="UP000179179">
    <property type="component" value="Unassembled WGS sequence"/>
</dbReference>
<evidence type="ECO:0000256" key="1">
    <source>
        <dbReference type="SAM" id="Coils"/>
    </source>
</evidence>
<feature type="region of interest" description="Disordered" evidence="2">
    <location>
        <begin position="1012"/>
        <end position="1049"/>
    </location>
</feature>
<evidence type="ECO:0000259" key="3">
    <source>
        <dbReference type="Pfam" id="PF09949"/>
    </source>
</evidence>
<feature type="region of interest" description="Disordered" evidence="2">
    <location>
        <begin position="593"/>
        <end position="706"/>
    </location>
</feature>
<feature type="compositionally biased region" description="Low complexity" evidence="2">
    <location>
        <begin position="661"/>
        <end position="671"/>
    </location>
</feature>
<organism evidence="4 5">
    <name type="scientific">Aspergillus bombycis</name>
    <dbReference type="NCBI Taxonomy" id="109264"/>
    <lineage>
        <taxon>Eukaryota</taxon>
        <taxon>Fungi</taxon>
        <taxon>Dikarya</taxon>
        <taxon>Ascomycota</taxon>
        <taxon>Pezizomycotina</taxon>
        <taxon>Eurotiomycetes</taxon>
        <taxon>Eurotiomycetidae</taxon>
        <taxon>Eurotiales</taxon>
        <taxon>Aspergillaceae</taxon>
        <taxon>Aspergillus</taxon>
    </lineage>
</organism>
<accession>A0A1F8AC14</accession>
<dbReference type="PANTHER" id="PTHR28208">
    <property type="entry name" value="PHOSPHATIDATE PHOSPHATASE APP1"/>
    <property type="match status" value="1"/>
</dbReference>
<dbReference type="GO" id="GO:0009411">
    <property type="term" value="P:response to UV"/>
    <property type="evidence" value="ECO:0007669"/>
    <property type="project" value="InterPro"/>
</dbReference>
<dbReference type="OrthoDB" id="541883at2759"/>
<feature type="domain" description="Phosphatidate phosphatase APP1 catalytic" evidence="3">
    <location>
        <begin position="1137"/>
        <end position="1286"/>
    </location>
</feature>
<feature type="compositionally biased region" description="Basic and acidic residues" evidence="2">
    <location>
        <begin position="1012"/>
        <end position="1029"/>
    </location>
</feature>
<dbReference type="InterPro" id="IPR004601">
    <property type="entry name" value="UvdE"/>
</dbReference>
<dbReference type="FunFam" id="3.20.20.150:FF:000012">
    <property type="entry name" value="Related to UV-endonuclease UVE-1"/>
    <property type="match status" value="1"/>
</dbReference>
<feature type="compositionally biased region" description="Polar residues" evidence="2">
    <location>
        <begin position="1310"/>
        <end position="1322"/>
    </location>
</feature>
<feature type="compositionally biased region" description="Polar residues" evidence="2">
    <location>
        <begin position="972"/>
        <end position="987"/>
    </location>
</feature>
<feature type="region of interest" description="Disordered" evidence="2">
    <location>
        <begin position="1303"/>
        <end position="1347"/>
    </location>
</feature>
<dbReference type="GO" id="GO:0008195">
    <property type="term" value="F:phosphatidate phosphatase activity"/>
    <property type="evidence" value="ECO:0007669"/>
    <property type="project" value="InterPro"/>
</dbReference>
<evidence type="ECO:0000313" key="4">
    <source>
        <dbReference type="EMBL" id="OGM49286.1"/>
    </source>
</evidence>
<feature type="region of interest" description="Disordered" evidence="2">
    <location>
        <begin position="534"/>
        <end position="571"/>
    </location>
</feature>
<dbReference type="GO" id="GO:0030479">
    <property type="term" value="C:actin cortical patch"/>
    <property type="evidence" value="ECO:0007669"/>
    <property type="project" value="TreeGrafter"/>
</dbReference>
<dbReference type="EMBL" id="LYCR01000010">
    <property type="protein sequence ID" value="OGM49286.1"/>
    <property type="molecule type" value="Genomic_DNA"/>
</dbReference>
<dbReference type="Pfam" id="PF03851">
    <property type="entry name" value="UvdE"/>
    <property type="match status" value="1"/>
</dbReference>
<feature type="compositionally biased region" description="Polar residues" evidence="2">
    <location>
        <begin position="1510"/>
        <end position="1540"/>
    </location>
</feature>
<comment type="caution">
    <text evidence="4">The sequence shown here is derived from an EMBL/GenBank/DDBJ whole genome shotgun (WGS) entry which is preliminary data.</text>
</comment>
<dbReference type="RefSeq" id="XP_022393003.1">
    <property type="nucleotide sequence ID" value="XM_022531209.1"/>
</dbReference>
<gene>
    <name evidence="4" type="ORF">ABOM_004079</name>
</gene>
<evidence type="ECO:0000313" key="5">
    <source>
        <dbReference type="Proteomes" id="UP000179179"/>
    </source>
</evidence>
<name>A0A1F8AC14_9EURO</name>
<dbReference type="Gene3D" id="3.20.20.150">
    <property type="entry name" value="Divalent-metal-dependent TIM barrel enzymes"/>
    <property type="match status" value="1"/>
</dbReference>
<feature type="compositionally biased region" description="Polar residues" evidence="2">
    <location>
        <begin position="1037"/>
        <end position="1049"/>
    </location>
</feature>
<keyword evidence="1" id="KW-0175">Coiled coil</keyword>
<dbReference type="SUPFAM" id="SSF51658">
    <property type="entry name" value="Xylose isomerase-like"/>
    <property type="match status" value="1"/>
</dbReference>